<evidence type="ECO:0000256" key="2">
    <source>
        <dbReference type="ARBA" id="ARBA00006343"/>
    </source>
</evidence>
<evidence type="ECO:0000256" key="6">
    <source>
        <dbReference type="RuleBase" id="RU367161"/>
    </source>
</evidence>
<evidence type="ECO:0000256" key="3">
    <source>
        <dbReference type="ARBA" id="ARBA00022705"/>
    </source>
</evidence>
<dbReference type="InterPro" id="IPR021151">
    <property type="entry name" value="GINS_A"/>
</dbReference>
<keyword evidence="9" id="KW-1185">Reference proteome</keyword>
<organism evidence="8 9">
    <name type="scientific">Ranitomeya imitator</name>
    <name type="common">mimic poison frog</name>
    <dbReference type="NCBI Taxonomy" id="111125"/>
    <lineage>
        <taxon>Eukaryota</taxon>
        <taxon>Metazoa</taxon>
        <taxon>Chordata</taxon>
        <taxon>Craniata</taxon>
        <taxon>Vertebrata</taxon>
        <taxon>Euteleostomi</taxon>
        <taxon>Amphibia</taxon>
        <taxon>Batrachia</taxon>
        <taxon>Anura</taxon>
        <taxon>Neobatrachia</taxon>
        <taxon>Hyloidea</taxon>
        <taxon>Dendrobatidae</taxon>
        <taxon>Dendrobatinae</taxon>
        <taxon>Ranitomeya</taxon>
    </lineage>
</organism>
<accession>A0ABN9LMP7</accession>
<dbReference type="CDD" id="cd11713">
    <property type="entry name" value="GINS_A_psf3"/>
    <property type="match status" value="1"/>
</dbReference>
<dbReference type="Gene3D" id="1.20.58.2050">
    <property type="match status" value="1"/>
</dbReference>
<dbReference type="PANTHER" id="PTHR22768:SF0">
    <property type="entry name" value="DNA REPLICATION COMPLEX GINS PROTEIN PSF3"/>
    <property type="match status" value="1"/>
</dbReference>
<sequence length="193" mass="21649">MELPLWMVKGLYDNKRRIVSVELPRTYREGWRTPCSALTPGWWTCTRWDLTTTAFGLQLLSFQSPENTEIAQTLLQTFIGRFRRIMDSSQNAYNEDTSALVARLDELERGLFRTGQKGLNAFQSWERGTATRITASSLVQSYKKRSSMRQTPDSAVVRVLLVSGCGGLAGAATSALLSSWKLRPCLVYGSTDP</sequence>
<evidence type="ECO:0000256" key="1">
    <source>
        <dbReference type="ARBA" id="ARBA00004123"/>
    </source>
</evidence>
<dbReference type="EMBL" id="CAUEEQ010018590">
    <property type="protein sequence ID" value="CAJ0940962.1"/>
    <property type="molecule type" value="Genomic_DNA"/>
</dbReference>
<dbReference type="InterPro" id="IPR038437">
    <property type="entry name" value="GINS_Psf3_sf"/>
</dbReference>
<evidence type="ECO:0000259" key="7">
    <source>
        <dbReference type="Pfam" id="PF05916"/>
    </source>
</evidence>
<evidence type="ECO:0000256" key="5">
    <source>
        <dbReference type="ARBA" id="ARBA00045258"/>
    </source>
</evidence>
<evidence type="ECO:0000256" key="4">
    <source>
        <dbReference type="ARBA" id="ARBA00023242"/>
    </source>
</evidence>
<dbReference type="Pfam" id="PF05916">
    <property type="entry name" value="Sld5"/>
    <property type="match status" value="1"/>
</dbReference>
<dbReference type="InterPro" id="IPR036224">
    <property type="entry name" value="GINS_bundle-like_dom_sf"/>
</dbReference>
<feature type="domain" description="GINS subunit" evidence="7">
    <location>
        <begin position="58"/>
        <end position="126"/>
    </location>
</feature>
<comment type="function">
    <text evidence="6">The GINS complex plays an essential role in the initiation of DNA replication.</text>
</comment>
<comment type="similarity">
    <text evidence="2 6">Belongs to the GINS3/PSF3 family.</text>
</comment>
<evidence type="ECO:0000313" key="8">
    <source>
        <dbReference type="EMBL" id="CAJ0940962.1"/>
    </source>
</evidence>
<keyword evidence="4 6" id="KW-0539">Nucleus</keyword>
<dbReference type="SUPFAM" id="SSF158573">
    <property type="entry name" value="GINS helical bundle-like"/>
    <property type="match status" value="1"/>
</dbReference>
<comment type="caution">
    <text evidence="8">The sequence shown here is derived from an EMBL/GenBank/DDBJ whole genome shotgun (WGS) entry which is preliminary data.</text>
</comment>
<gene>
    <name evidence="8" type="ORF">RIMI_LOCUS9095808</name>
</gene>
<protein>
    <recommendedName>
        <fullName evidence="6">DNA replication complex GINS protein PSF3</fullName>
    </recommendedName>
</protein>
<dbReference type="InterPro" id="IPR010492">
    <property type="entry name" value="GINS_Psf3"/>
</dbReference>
<evidence type="ECO:0000313" key="9">
    <source>
        <dbReference type="Proteomes" id="UP001176940"/>
    </source>
</evidence>
<comment type="function">
    <text evidence="5">Required for correct functioning of the GINS complex, a complex that plays an essential role in the initiation of DNA replication, and progression of DNA replication forks. GINS complex is a core component of CDC45-MCM-GINS (CMG) helicase, the molecular machine that unwinds template DNA during replication, and around which the replisome is built.</text>
</comment>
<comment type="subunit">
    <text evidence="6">Component of the GINS complex.</text>
</comment>
<dbReference type="PANTHER" id="PTHR22768">
    <property type="entry name" value="DNA REPLICATION COMPLEX GINS PROTEIN PSF3"/>
    <property type="match status" value="1"/>
</dbReference>
<dbReference type="Proteomes" id="UP001176940">
    <property type="component" value="Unassembled WGS sequence"/>
</dbReference>
<name>A0ABN9LMP7_9NEOB</name>
<reference evidence="8" key="1">
    <citation type="submission" date="2023-07" db="EMBL/GenBank/DDBJ databases">
        <authorList>
            <person name="Stuckert A."/>
        </authorList>
    </citation>
    <scope>NUCLEOTIDE SEQUENCE</scope>
</reference>
<keyword evidence="3 6" id="KW-0235">DNA replication</keyword>
<comment type="subcellular location">
    <subcellularLocation>
        <location evidence="1 6">Nucleus</location>
    </subcellularLocation>
</comment>
<proteinExistence type="inferred from homology"/>